<dbReference type="Proteomes" id="UP001381693">
    <property type="component" value="Unassembled WGS sequence"/>
</dbReference>
<evidence type="ECO:0000256" key="1">
    <source>
        <dbReference type="SAM" id="MobiDB-lite"/>
    </source>
</evidence>
<feature type="signal peptide" evidence="2">
    <location>
        <begin position="1"/>
        <end position="15"/>
    </location>
</feature>
<feature type="region of interest" description="Disordered" evidence="1">
    <location>
        <begin position="431"/>
        <end position="454"/>
    </location>
</feature>
<protein>
    <submittedName>
        <fullName evidence="3">Uncharacterized protein</fullName>
    </submittedName>
</protein>
<evidence type="ECO:0000313" key="3">
    <source>
        <dbReference type="EMBL" id="KAK7073952.1"/>
    </source>
</evidence>
<keyword evidence="4" id="KW-1185">Reference proteome</keyword>
<sequence length="732" mass="81110">MILRLVFWFHTGCGASLPLGTSTALAECVITDAPVAPQPPIGQYPRREIGKDRKGGMNVDSHLKVRNEWLSKDSKNDENADSGFDKRLKMRSEWLSNTYTSQDIKSKASGSNKCYSDRDTFFMEKSGSPDKNIKPDVVKSGECSNMCDTSDQCNDNRCSNQNGVNECGEVISDARTSNNMLYGVTNPCIIPSSISKVSVNSDLVINRDQELNQSKPINVTCSMTKKNKYLQQKSSLSSAESKSNQEQRTCTLKCSNSTEHINEENSICSKMRIENSSSPKNVECEIETVGIGETDLKGDIMTNGTIITNGWPESQAKLGSDVSDDLCIEKGSLDFPEKQESAKGNEITVENLVGEKKGSKVSKFVRMFNKKEASEGGERSSVKRNQNNVLRLCMQVQSPSLDDEYYLDCVEKKGEKDSVKSEPLIDGSYRDLESSIDTGHNGNHTSSSFPEAEAASYKSLDIDRENTIANKKNETSGSHSEIKGNLSLMRNICGRRSFDRPQRLKNPPKRSHTLEESGNSTVIQARSSKTLPATPTSNDPKTISDSGTSHPFYKRFYSHCMILPMRKKKKENSKNLTSLKGLDIVVDTSQRGANDIVNLNSELVPERPVIDKISESESFDSPKKLPVIDDLLAEIMENVTIMEQEMEEDELKRRSIIFSATFEPVDPQARTVENAIKVKETAEETGDEDTAYNSLDTSNWSSAPCSSNSPTPVYAYIICLPLNLTELLVPFA</sequence>
<keyword evidence="2" id="KW-0732">Signal</keyword>
<reference evidence="3 4" key="1">
    <citation type="submission" date="2023-11" db="EMBL/GenBank/DDBJ databases">
        <title>Halocaridina rubra genome assembly.</title>
        <authorList>
            <person name="Smith C."/>
        </authorList>
    </citation>
    <scope>NUCLEOTIDE SEQUENCE [LARGE SCALE GENOMIC DNA]</scope>
    <source>
        <strain evidence="3">EP-1</strain>
        <tissue evidence="3">Whole</tissue>
    </source>
</reference>
<feature type="region of interest" description="Disordered" evidence="1">
    <location>
        <begin position="39"/>
        <end position="58"/>
    </location>
</feature>
<comment type="caution">
    <text evidence="3">The sequence shown here is derived from an EMBL/GenBank/DDBJ whole genome shotgun (WGS) entry which is preliminary data.</text>
</comment>
<evidence type="ECO:0000313" key="4">
    <source>
        <dbReference type="Proteomes" id="UP001381693"/>
    </source>
</evidence>
<accession>A0AAN8WZS8</accession>
<evidence type="ECO:0000256" key="2">
    <source>
        <dbReference type="SAM" id="SignalP"/>
    </source>
</evidence>
<organism evidence="3 4">
    <name type="scientific">Halocaridina rubra</name>
    <name type="common">Hawaiian red shrimp</name>
    <dbReference type="NCBI Taxonomy" id="373956"/>
    <lineage>
        <taxon>Eukaryota</taxon>
        <taxon>Metazoa</taxon>
        <taxon>Ecdysozoa</taxon>
        <taxon>Arthropoda</taxon>
        <taxon>Crustacea</taxon>
        <taxon>Multicrustacea</taxon>
        <taxon>Malacostraca</taxon>
        <taxon>Eumalacostraca</taxon>
        <taxon>Eucarida</taxon>
        <taxon>Decapoda</taxon>
        <taxon>Pleocyemata</taxon>
        <taxon>Caridea</taxon>
        <taxon>Atyoidea</taxon>
        <taxon>Atyidae</taxon>
        <taxon>Halocaridina</taxon>
    </lineage>
</organism>
<name>A0AAN8WZS8_HALRR</name>
<feature type="compositionally biased region" description="Polar residues" evidence="1">
    <location>
        <begin position="435"/>
        <end position="449"/>
    </location>
</feature>
<proteinExistence type="predicted"/>
<feature type="chain" id="PRO_5042985347" evidence="2">
    <location>
        <begin position="16"/>
        <end position="732"/>
    </location>
</feature>
<dbReference type="AlphaFoldDB" id="A0AAN8WZS8"/>
<feature type="compositionally biased region" description="Basic and acidic residues" evidence="1">
    <location>
        <begin position="45"/>
        <end position="58"/>
    </location>
</feature>
<gene>
    <name evidence="3" type="ORF">SK128_018199</name>
</gene>
<feature type="region of interest" description="Disordered" evidence="1">
    <location>
        <begin position="496"/>
        <end position="548"/>
    </location>
</feature>
<dbReference type="EMBL" id="JAXCGZ010011916">
    <property type="protein sequence ID" value="KAK7073952.1"/>
    <property type="molecule type" value="Genomic_DNA"/>
</dbReference>
<feature type="compositionally biased region" description="Polar residues" evidence="1">
    <location>
        <begin position="516"/>
        <end position="548"/>
    </location>
</feature>